<feature type="signal peptide" evidence="2">
    <location>
        <begin position="1"/>
        <end position="23"/>
    </location>
</feature>
<dbReference type="PANTHER" id="PTHR48081:SF6">
    <property type="entry name" value="PEPTIDASE S9 PROLYL OLIGOPEPTIDASE CATALYTIC DOMAIN-CONTAINING PROTEIN"/>
    <property type="match status" value="1"/>
</dbReference>
<dbReference type="InterPro" id="IPR029058">
    <property type="entry name" value="AB_hydrolase_fold"/>
</dbReference>
<name>A0A917DHF9_9HYPH</name>
<dbReference type="PROSITE" id="PS51318">
    <property type="entry name" value="TAT"/>
    <property type="match status" value="1"/>
</dbReference>
<reference evidence="4" key="1">
    <citation type="journal article" date="2014" name="Int. J. Syst. Evol. Microbiol.">
        <title>Complete genome sequence of Corynebacterium casei LMG S-19264T (=DSM 44701T), isolated from a smear-ripened cheese.</title>
        <authorList>
            <consortium name="US DOE Joint Genome Institute (JGI-PGF)"/>
            <person name="Walter F."/>
            <person name="Albersmeier A."/>
            <person name="Kalinowski J."/>
            <person name="Ruckert C."/>
        </authorList>
    </citation>
    <scope>NUCLEOTIDE SEQUENCE</scope>
    <source>
        <strain evidence="4">CGMCC 1.15493</strain>
    </source>
</reference>
<feature type="domain" description="BD-FAE-like" evidence="3">
    <location>
        <begin position="67"/>
        <end position="269"/>
    </location>
</feature>
<dbReference type="Pfam" id="PF20434">
    <property type="entry name" value="BD-FAE"/>
    <property type="match status" value="1"/>
</dbReference>
<dbReference type="EMBL" id="BMJJ01000017">
    <property type="protein sequence ID" value="GGD40811.1"/>
    <property type="molecule type" value="Genomic_DNA"/>
</dbReference>
<dbReference type="PANTHER" id="PTHR48081">
    <property type="entry name" value="AB HYDROLASE SUPERFAMILY PROTEIN C4A8.06C"/>
    <property type="match status" value="1"/>
</dbReference>
<reference evidence="4" key="2">
    <citation type="submission" date="2020-09" db="EMBL/GenBank/DDBJ databases">
        <authorList>
            <person name="Sun Q."/>
            <person name="Zhou Y."/>
        </authorList>
    </citation>
    <scope>NUCLEOTIDE SEQUENCE</scope>
    <source>
        <strain evidence="4">CGMCC 1.15493</strain>
    </source>
</reference>
<dbReference type="RefSeq" id="WP_188855102.1">
    <property type="nucleotide sequence ID" value="NZ_BMJJ01000017.1"/>
</dbReference>
<dbReference type="InterPro" id="IPR006311">
    <property type="entry name" value="TAT_signal"/>
</dbReference>
<accession>A0A917DHF9</accession>
<dbReference type="GO" id="GO:0016787">
    <property type="term" value="F:hydrolase activity"/>
    <property type="evidence" value="ECO:0007669"/>
    <property type="project" value="UniProtKB-KW"/>
</dbReference>
<dbReference type="InterPro" id="IPR050300">
    <property type="entry name" value="GDXG_lipolytic_enzyme"/>
</dbReference>
<dbReference type="Gene3D" id="3.40.50.1820">
    <property type="entry name" value="alpha/beta hydrolase"/>
    <property type="match status" value="1"/>
</dbReference>
<dbReference type="AlphaFoldDB" id="A0A917DHF9"/>
<comment type="caution">
    <text evidence="4">The sequence shown here is derived from an EMBL/GenBank/DDBJ whole genome shotgun (WGS) entry which is preliminary data.</text>
</comment>
<keyword evidence="2" id="KW-0732">Signal</keyword>
<protein>
    <submittedName>
        <fullName evidence="4">Twin-arginine translocation pathway signal sequence domain protein</fullName>
    </submittedName>
</protein>
<evidence type="ECO:0000256" key="1">
    <source>
        <dbReference type="ARBA" id="ARBA00022801"/>
    </source>
</evidence>
<keyword evidence="5" id="KW-1185">Reference proteome</keyword>
<proteinExistence type="predicted"/>
<evidence type="ECO:0000313" key="5">
    <source>
        <dbReference type="Proteomes" id="UP000613160"/>
    </source>
</evidence>
<evidence type="ECO:0000313" key="4">
    <source>
        <dbReference type="EMBL" id="GGD40811.1"/>
    </source>
</evidence>
<dbReference type="Proteomes" id="UP000613160">
    <property type="component" value="Unassembled WGS sequence"/>
</dbReference>
<evidence type="ECO:0000259" key="3">
    <source>
        <dbReference type="Pfam" id="PF20434"/>
    </source>
</evidence>
<gene>
    <name evidence="4" type="ORF">GCM10011335_49390</name>
</gene>
<keyword evidence="1" id="KW-0378">Hydrolase</keyword>
<organism evidence="4 5">
    <name type="scientific">Aureimonas glaciei</name>
    <dbReference type="NCBI Taxonomy" id="1776957"/>
    <lineage>
        <taxon>Bacteria</taxon>
        <taxon>Pseudomonadati</taxon>
        <taxon>Pseudomonadota</taxon>
        <taxon>Alphaproteobacteria</taxon>
        <taxon>Hyphomicrobiales</taxon>
        <taxon>Aurantimonadaceae</taxon>
        <taxon>Aureimonas</taxon>
    </lineage>
</organism>
<dbReference type="InterPro" id="IPR049492">
    <property type="entry name" value="BD-FAE-like_dom"/>
</dbReference>
<sequence>MLIDRRQLLGLATLAALAGPARAWAPAALEIVPLWPDGPPEAGRFSRAETRDGLGAPQAVRGPRLVVYRPAHPSGTRPAVVDLGGTAVIVVGGGDGRMGAGAESEPACRWLQSQGITAFELIHRLPGDGWPAAAPFEDARRAMRIVRSRAAAEGFSRIGLIGFSSGAHLAGMTTVRPDEDLGSRLDAIDALSARPDFAALVYPVLSMMPTVDGTGARRALLGDNPGRRESEAFSVERHVDAGTPPVFLAHSADDPLAPIDHSLMMFNALRTTGIPAALHVFSQGGHGWGMGRAGTETAAWPGLLAAWLGEMAEGAPVHPPSLA</sequence>
<dbReference type="SUPFAM" id="SSF53474">
    <property type="entry name" value="alpha/beta-Hydrolases"/>
    <property type="match status" value="1"/>
</dbReference>
<feature type="chain" id="PRO_5037317959" evidence="2">
    <location>
        <begin position="24"/>
        <end position="323"/>
    </location>
</feature>
<evidence type="ECO:0000256" key="2">
    <source>
        <dbReference type="SAM" id="SignalP"/>
    </source>
</evidence>